<evidence type="ECO:0000256" key="6">
    <source>
        <dbReference type="PIRSR" id="PIRSR006809-2"/>
    </source>
</evidence>
<comment type="cofactor">
    <cofactor evidence="6">
        <name>Mg(2+)</name>
        <dbReference type="ChEBI" id="CHEBI:18420"/>
    </cofactor>
</comment>
<dbReference type="Gene3D" id="3.40.50.300">
    <property type="entry name" value="P-loop containing nucleotide triphosphate hydrolases"/>
    <property type="match status" value="1"/>
</dbReference>
<evidence type="ECO:0000256" key="3">
    <source>
        <dbReference type="ARBA" id="ARBA00022842"/>
    </source>
</evidence>
<sequence length="468" mass="53455">RDEMLSHRLHSIIVPLHRFSSAVTALDGLEELIREPSPSSLKTQWNHLDFLVVHPRIRWGPNSPSILRDPKLQLEEAIALIGTMPDYRVANSVIVGTDYNTKKARLWGEGRLHELVGLKEESRATAVMINVDRLTPRQQSELHAIFGCPIFDRFNLVLSIFSLFARDEVARLQIALAQVPYLRQRLNRLRTEDSSVLLPCWSGHAVVQTEDELRMREQWLRKRLSEAVEKEKKEREKNTMRGSSIAVVGYTNAGKTSLIKRLTGSASLRPLNRLFATLHTSEHSARLPSGRVVTLADTIGFLYDLPLDLLAAFEATLAHVVQAEVVVHIRDVSHPDWKAQNEEVENTLDRLGLDEEKRRHRVITVDNKIDKGGSSGDEKTWRISCKNGEGVRELISEMDRAVRERSGARGRMIALPFHSKSIQYLYSEGFVVDEPETTETHLKFIVNMTDEEFERFKSHSNEMRRLNK</sequence>
<dbReference type="PROSITE" id="PS51705">
    <property type="entry name" value="G_HFLX"/>
    <property type="match status" value="1"/>
</dbReference>
<dbReference type="Gene3D" id="3.40.50.11060">
    <property type="entry name" value="GTPase HflX, N-terminal domain"/>
    <property type="match status" value="1"/>
</dbReference>
<feature type="binding site" evidence="5">
    <location>
        <begin position="384"/>
        <end position="386"/>
    </location>
    <ligand>
        <name>GTP</name>
        <dbReference type="ChEBI" id="CHEBI:37565"/>
    </ligand>
</feature>
<evidence type="ECO:0000259" key="7">
    <source>
        <dbReference type="PROSITE" id="PS51705"/>
    </source>
</evidence>
<feature type="binding site" evidence="5">
    <location>
        <begin position="249"/>
        <end position="256"/>
    </location>
    <ligand>
        <name>GTP</name>
        <dbReference type="ChEBI" id="CHEBI:37565"/>
    </ligand>
</feature>
<dbReference type="InterPro" id="IPR027417">
    <property type="entry name" value="P-loop_NTPase"/>
</dbReference>
<evidence type="ECO:0000256" key="1">
    <source>
        <dbReference type="ARBA" id="ARBA00022723"/>
    </source>
</evidence>
<protein>
    <recommendedName>
        <fullName evidence="7">Hflx-type G domain-containing protein</fullName>
    </recommendedName>
</protein>
<comment type="caution">
    <text evidence="8">The sequence shown here is derived from an EMBL/GenBank/DDBJ whole genome shotgun (WGS) entry which is preliminary data.</text>
</comment>
<keyword evidence="3 6" id="KW-0460">Magnesium</keyword>
<dbReference type="InterPro" id="IPR016496">
    <property type="entry name" value="GTPase_HflX"/>
</dbReference>
<proteinExistence type="predicted"/>
<dbReference type="InterPro" id="IPR006073">
    <property type="entry name" value="GTP-bd"/>
</dbReference>
<evidence type="ECO:0000256" key="2">
    <source>
        <dbReference type="ARBA" id="ARBA00022741"/>
    </source>
</evidence>
<gene>
    <name evidence="8" type="ORF">PFISCL1PPCAC_1985</name>
</gene>
<feature type="binding site" evidence="6">
    <location>
        <position position="277"/>
    </location>
    <ligand>
        <name>Mg(2+)</name>
        <dbReference type="ChEBI" id="CHEBI:18420"/>
    </ligand>
</feature>
<evidence type="ECO:0000313" key="9">
    <source>
        <dbReference type="Proteomes" id="UP001432322"/>
    </source>
</evidence>
<evidence type="ECO:0000313" key="8">
    <source>
        <dbReference type="EMBL" id="GMT10688.1"/>
    </source>
</evidence>
<dbReference type="GO" id="GO:0005737">
    <property type="term" value="C:cytoplasm"/>
    <property type="evidence" value="ECO:0007669"/>
    <property type="project" value="TreeGrafter"/>
</dbReference>
<dbReference type="InterPro" id="IPR025121">
    <property type="entry name" value="GTPase_HflX_N"/>
</dbReference>
<evidence type="ECO:0000256" key="5">
    <source>
        <dbReference type="PIRSR" id="PIRSR006809-1"/>
    </source>
</evidence>
<name>A0AAV5UWU3_9BILA</name>
<organism evidence="8 9">
    <name type="scientific">Pristionchus fissidentatus</name>
    <dbReference type="NCBI Taxonomy" id="1538716"/>
    <lineage>
        <taxon>Eukaryota</taxon>
        <taxon>Metazoa</taxon>
        <taxon>Ecdysozoa</taxon>
        <taxon>Nematoda</taxon>
        <taxon>Chromadorea</taxon>
        <taxon>Rhabditida</taxon>
        <taxon>Rhabditina</taxon>
        <taxon>Diplogasteromorpha</taxon>
        <taxon>Diplogasteroidea</taxon>
        <taxon>Neodiplogasteridae</taxon>
        <taxon>Pristionchus</taxon>
    </lineage>
</organism>
<dbReference type="AlphaFoldDB" id="A0AAV5UWU3"/>
<dbReference type="Pfam" id="PF13167">
    <property type="entry name" value="GTP-bdg_N"/>
    <property type="match status" value="1"/>
</dbReference>
<dbReference type="PANTHER" id="PTHR10229">
    <property type="entry name" value="GTP-BINDING PROTEIN HFLX"/>
    <property type="match status" value="1"/>
</dbReference>
<feature type="non-terminal residue" evidence="8">
    <location>
        <position position="1"/>
    </location>
</feature>
<evidence type="ECO:0000256" key="4">
    <source>
        <dbReference type="ARBA" id="ARBA00023134"/>
    </source>
</evidence>
<accession>A0AAV5UWU3</accession>
<dbReference type="EMBL" id="BTSY01000001">
    <property type="protein sequence ID" value="GMT10688.1"/>
    <property type="molecule type" value="Genomic_DNA"/>
</dbReference>
<dbReference type="FunFam" id="3.40.50.300:FF:000886">
    <property type="entry name" value="Putative GTP-binding protein 6"/>
    <property type="match status" value="1"/>
</dbReference>
<feature type="binding site" evidence="5">
    <location>
        <begin position="297"/>
        <end position="300"/>
    </location>
    <ligand>
        <name>GTP</name>
        <dbReference type="ChEBI" id="CHEBI:37565"/>
    </ligand>
</feature>
<keyword evidence="2 5" id="KW-0547">Nucleotide-binding</keyword>
<dbReference type="SUPFAM" id="SSF52540">
    <property type="entry name" value="P-loop containing nucleoside triphosphate hydrolases"/>
    <property type="match status" value="1"/>
</dbReference>
<feature type="binding site" evidence="6">
    <location>
        <position position="256"/>
    </location>
    <ligand>
        <name>Mg(2+)</name>
        <dbReference type="ChEBI" id="CHEBI:18420"/>
    </ligand>
</feature>
<dbReference type="PANTHER" id="PTHR10229:SF0">
    <property type="entry name" value="GTP-BINDING PROTEIN 6-RELATED"/>
    <property type="match status" value="1"/>
</dbReference>
<dbReference type="Pfam" id="PF01926">
    <property type="entry name" value="MMR_HSR1"/>
    <property type="match status" value="1"/>
</dbReference>
<keyword evidence="1 6" id="KW-0479">Metal-binding</keyword>
<reference evidence="8" key="1">
    <citation type="submission" date="2023-10" db="EMBL/GenBank/DDBJ databases">
        <title>Genome assembly of Pristionchus species.</title>
        <authorList>
            <person name="Yoshida K."/>
            <person name="Sommer R.J."/>
        </authorList>
    </citation>
    <scope>NUCLEOTIDE SEQUENCE</scope>
    <source>
        <strain evidence="8">RS5133</strain>
    </source>
</reference>
<dbReference type="Proteomes" id="UP001432322">
    <property type="component" value="Unassembled WGS sequence"/>
</dbReference>
<keyword evidence="4 5" id="KW-0342">GTP-binding</keyword>
<dbReference type="PIRSF" id="PIRSF006809">
    <property type="entry name" value="GTP-binding_hflX_prd"/>
    <property type="match status" value="1"/>
</dbReference>
<dbReference type="PRINTS" id="PR00326">
    <property type="entry name" value="GTP1OBG"/>
</dbReference>
<dbReference type="GO" id="GO:0043022">
    <property type="term" value="F:ribosome binding"/>
    <property type="evidence" value="ECO:0007669"/>
    <property type="project" value="TreeGrafter"/>
</dbReference>
<dbReference type="InterPro" id="IPR030394">
    <property type="entry name" value="G_HFLX_dom"/>
</dbReference>
<dbReference type="GO" id="GO:0046872">
    <property type="term" value="F:metal ion binding"/>
    <property type="evidence" value="ECO:0007669"/>
    <property type="project" value="UniProtKB-KW"/>
</dbReference>
<dbReference type="InterPro" id="IPR042108">
    <property type="entry name" value="GTPase_HflX_N_sf"/>
</dbReference>
<feature type="domain" description="Hflx-type G" evidence="7">
    <location>
        <begin position="243"/>
        <end position="406"/>
    </location>
</feature>
<feature type="binding site" evidence="5">
    <location>
        <begin position="367"/>
        <end position="370"/>
    </location>
    <ligand>
        <name>GTP</name>
        <dbReference type="ChEBI" id="CHEBI:37565"/>
    </ligand>
</feature>
<dbReference type="GO" id="GO:0005525">
    <property type="term" value="F:GTP binding"/>
    <property type="evidence" value="ECO:0007669"/>
    <property type="project" value="UniProtKB-KW"/>
</dbReference>
<keyword evidence="9" id="KW-1185">Reference proteome</keyword>